<protein>
    <recommendedName>
        <fullName evidence="2">Ankyrin repeat protein</fullName>
    </recommendedName>
</protein>
<name>A0A481Z9T4_9VIRU</name>
<sequence length="435" mass="51227">MKFIINDEIFEMSPFSWPEGSTFRVMHEGDRDANEYKLANPRLKKDSIRLIIDIVTENIDKEILNPDDVNWNELKLAVDYLGICSSLDYIYPLFLTKKDRKNWYNRENNLIIIKPNSFNIRDPNYDVIGKDAFGKEIPFRHYDDCTDIIKYLSHIKGLFISGDYASAKLSDFKKPWLSIDIFAYGHDSLDHIKEAVKICLKYSKKSYKDCDPVSFRDNILIAVPITSKNDDRFWVNVRFILIEFRNPSHILNNIDLDSLCIGFKIEDPDIYYSLPRFVRAYETNSNTFDPSFRDSEYIVRLINATLDGFDIAIPGVAKKNLKISPVILKRIMDKKESKDVIGIQAIIISALLNIKMNDRLEFMYLMRHFYEKLRYEKKGQKTGFIIDDILNEGQRDFIFKNMTYIPEYPRIELVSKNRDEICQVQNSYYGRYYMD</sequence>
<reference evidence="1" key="1">
    <citation type="journal article" date="2019" name="MBio">
        <title>Virus Genomes from Deep Sea Sediments Expand the Ocean Megavirome and Support Independent Origins of Viral Gigantism.</title>
        <authorList>
            <person name="Backstrom D."/>
            <person name="Yutin N."/>
            <person name="Jorgensen S.L."/>
            <person name="Dharamshi J."/>
            <person name="Homa F."/>
            <person name="Zaremba-Niedwiedzka K."/>
            <person name="Spang A."/>
            <person name="Wolf Y.I."/>
            <person name="Koonin E.V."/>
            <person name="Ettema T.J."/>
        </authorList>
    </citation>
    <scope>NUCLEOTIDE SEQUENCE</scope>
</reference>
<gene>
    <name evidence="1" type="ORF">LCPAC401_02150</name>
</gene>
<proteinExistence type="predicted"/>
<evidence type="ECO:0008006" key="2">
    <source>
        <dbReference type="Google" id="ProtNLM"/>
    </source>
</evidence>
<accession>A0A481Z9T4</accession>
<organism evidence="1">
    <name type="scientific">Pithovirus LCPAC401</name>
    <dbReference type="NCBI Taxonomy" id="2506595"/>
    <lineage>
        <taxon>Viruses</taxon>
        <taxon>Pithoviruses</taxon>
    </lineage>
</organism>
<dbReference type="EMBL" id="MK500578">
    <property type="protein sequence ID" value="QBK92577.1"/>
    <property type="molecule type" value="Genomic_DNA"/>
</dbReference>
<evidence type="ECO:0000313" key="1">
    <source>
        <dbReference type="EMBL" id="QBK92577.1"/>
    </source>
</evidence>